<reference evidence="1 2" key="1">
    <citation type="journal article" date="2019" name="Int. J. Syst. Evol. Microbiol.">
        <title>The Global Catalogue of Microorganisms (GCM) 10K type strain sequencing project: providing services to taxonomists for standard genome sequencing and annotation.</title>
        <authorList>
            <consortium name="The Broad Institute Genomics Platform"/>
            <consortium name="The Broad Institute Genome Sequencing Center for Infectious Disease"/>
            <person name="Wu L."/>
            <person name="Ma J."/>
        </authorList>
    </citation>
    <scope>NUCLEOTIDE SEQUENCE [LARGE SCALE GENOMIC DNA]</scope>
    <source>
        <strain evidence="1 2">JCM 16013</strain>
    </source>
</reference>
<dbReference type="EMBL" id="BAAAQM010000090">
    <property type="protein sequence ID" value="GAA2006196.1"/>
    <property type="molecule type" value="Genomic_DNA"/>
</dbReference>
<name>A0ABN2TEN8_9ACTN</name>
<organism evidence="1 2">
    <name type="scientific">Catenulispora subtropica</name>
    <dbReference type="NCBI Taxonomy" id="450798"/>
    <lineage>
        <taxon>Bacteria</taxon>
        <taxon>Bacillati</taxon>
        <taxon>Actinomycetota</taxon>
        <taxon>Actinomycetes</taxon>
        <taxon>Catenulisporales</taxon>
        <taxon>Catenulisporaceae</taxon>
        <taxon>Catenulispora</taxon>
    </lineage>
</organism>
<proteinExistence type="predicted"/>
<protein>
    <recommendedName>
        <fullName evidence="3">DUF1998 domain-containing protein</fullName>
    </recommendedName>
</protein>
<comment type="caution">
    <text evidence="1">The sequence shown here is derived from an EMBL/GenBank/DDBJ whole genome shotgun (WGS) entry which is preliminary data.</text>
</comment>
<evidence type="ECO:0008006" key="3">
    <source>
        <dbReference type="Google" id="ProtNLM"/>
    </source>
</evidence>
<dbReference type="RefSeq" id="WP_344662973.1">
    <property type="nucleotide sequence ID" value="NZ_BAAAQM010000090.1"/>
</dbReference>
<accession>A0ABN2TEN8</accession>
<sequence length="595" mass="65822">MKDERSVSQVLYGFLPQQTGDLKGGVYRTVDWRDPRSIDVDEDLVRGKLLEELRGWEAAGANPAIAREIERKTVDLDVVEVNRQRGVQVERFPQVWICAACRRVGNDRTKPCACGAKQAWRQLHFVGYHECGQLEEPYIKRCKEHFQARMLPQQSMDATKIIFDCPICAKKVQTGLGWRKCPCGKTYSQRPNAEFIVYQVHRAASVYAPQSFTIVNPADRDGRRTYTEPSGRRSALTWALSGFHDDSPASRRPTGSGFVESLIAQGFTRELAEQLARAAAAGGGLASEDDLGSLADAPSSVIEAVERESVEVALGLMESRTRIHHLVTDHTPTTARDRYEIGYPRAVSRAGLSAVDLTDRFPVLKAVYGFTRGGDEPGTTRLSLYWTGTRGRRIYANLQQAEALFFQLDPLSVHQWLTDRGHPLQPVADRKAARCEIAANALVPSRFDDEGASQKLGRDLLTLTHSYAHRAIRQLSVLAGVDREGLGEYLLPLSCGFFVYAATRGDFVLGGLQAVFEHDLDLALAAIVSAESRCAMDPACERNGGACPACLHIGEPACTYFNHFLDRKTLFGQTGYLAVKSRTPTGHIRDVRPGE</sequence>
<dbReference type="Proteomes" id="UP001499854">
    <property type="component" value="Unassembled WGS sequence"/>
</dbReference>
<keyword evidence="2" id="KW-1185">Reference proteome</keyword>
<evidence type="ECO:0000313" key="1">
    <source>
        <dbReference type="EMBL" id="GAA2006196.1"/>
    </source>
</evidence>
<evidence type="ECO:0000313" key="2">
    <source>
        <dbReference type="Proteomes" id="UP001499854"/>
    </source>
</evidence>
<gene>
    <name evidence="1" type="ORF">GCM10009838_85600</name>
</gene>